<feature type="signal peptide" evidence="1">
    <location>
        <begin position="1"/>
        <end position="20"/>
    </location>
</feature>
<dbReference type="EMBL" id="JACHWP010000005">
    <property type="protein sequence ID" value="MBB3023423.1"/>
    <property type="molecule type" value="Genomic_DNA"/>
</dbReference>
<reference evidence="2 3" key="1">
    <citation type="submission" date="2020-08" db="EMBL/GenBank/DDBJ databases">
        <title>Sequencing the genomes of 1000 actinobacteria strains.</title>
        <authorList>
            <person name="Klenk H.-P."/>
        </authorList>
    </citation>
    <scope>NUCLEOTIDE SEQUENCE [LARGE SCALE GENOMIC DNA]</scope>
    <source>
        <strain evidence="2 3">DSM 23040</strain>
    </source>
</reference>
<proteinExistence type="predicted"/>
<dbReference type="PROSITE" id="PS51257">
    <property type="entry name" value="PROKAR_LIPOPROTEIN"/>
    <property type="match status" value="1"/>
</dbReference>
<feature type="chain" id="PRO_5038415201" description="DNA modification methylase" evidence="1">
    <location>
        <begin position="21"/>
        <end position="172"/>
    </location>
</feature>
<dbReference type="Proteomes" id="UP000568050">
    <property type="component" value="Unassembled WGS sequence"/>
</dbReference>
<evidence type="ECO:0000256" key="1">
    <source>
        <dbReference type="SAM" id="SignalP"/>
    </source>
</evidence>
<gene>
    <name evidence="2" type="ORF">FHX50_001718</name>
</gene>
<sequence>MKIRRPSARIAAAVASVGIAVVMSGCSNLNPIQTHEFYQSAEGTVANVYPAGPGEPVGLRNMLMIKTDDGAGLFTGTLSNDTAEEQTVQLTGKAGDTELFSETVTIPANGTVDLGEGEHQAIKVDQLSGIEAGDNMQVTFSAAGSEDTVTVAVLDTSLPYLKEYVEGLTTQQ</sequence>
<organism evidence="2 3">
    <name type="scientific">Helcobacillus massiliensis</name>
    <dbReference type="NCBI Taxonomy" id="521392"/>
    <lineage>
        <taxon>Bacteria</taxon>
        <taxon>Bacillati</taxon>
        <taxon>Actinomycetota</taxon>
        <taxon>Actinomycetes</taxon>
        <taxon>Micrococcales</taxon>
        <taxon>Dermabacteraceae</taxon>
        <taxon>Helcobacillus</taxon>
    </lineage>
</organism>
<evidence type="ECO:0008006" key="4">
    <source>
        <dbReference type="Google" id="ProtNLM"/>
    </source>
</evidence>
<keyword evidence="1" id="KW-0732">Signal</keyword>
<accession>A0A839QSE7</accession>
<evidence type="ECO:0000313" key="2">
    <source>
        <dbReference type="EMBL" id="MBB3023423.1"/>
    </source>
</evidence>
<comment type="caution">
    <text evidence="2">The sequence shown here is derived from an EMBL/GenBank/DDBJ whole genome shotgun (WGS) entry which is preliminary data.</text>
</comment>
<evidence type="ECO:0000313" key="3">
    <source>
        <dbReference type="Proteomes" id="UP000568050"/>
    </source>
</evidence>
<dbReference type="RefSeq" id="WP_183376590.1">
    <property type="nucleotide sequence ID" value="NZ_CBCSFZ010000013.1"/>
</dbReference>
<dbReference type="AlphaFoldDB" id="A0A839QSE7"/>
<name>A0A839QSE7_9MICO</name>
<keyword evidence="3" id="KW-1185">Reference proteome</keyword>
<protein>
    <recommendedName>
        <fullName evidence="4">DNA modification methylase</fullName>
    </recommendedName>
</protein>